<evidence type="ECO:0000313" key="2">
    <source>
        <dbReference type="Proteomes" id="UP000279446"/>
    </source>
</evidence>
<dbReference type="AlphaFoldDB" id="A0A3S1ELR7"/>
<dbReference type="PANTHER" id="PTHR38479:SF2">
    <property type="entry name" value="WINGED HELIX DNA-BINDING DOMAIN-CONTAINING PROTEIN"/>
    <property type="match status" value="1"/>
</dbReference>
<dbReference type="PANTHER" id="PTHR38479">
    <property type="entry name" value="LMO0824 PROTEIN"/>
    <property type="match status" value="1"/>
</dbReference>
<protein>
    <submittedName>
        <fullName evidence="1">Winged helix DNA-binding domain-containing protein</fullName>
    </submittedName>
</protein>
<gene>
    <name evidence="1" type="ORF">EJP82_03830</name>
</gene>
<accession>A0A3S1ELR7</accession>
<proteinExistence type="predicted"/>
<dbReference type="Pfam" id="PF06224">
    <property type="entry name" value="AlkZ-like"/>
    <property type="match status" value="1"/>
</dbReference>
<dbReference type="OrthoDB" id="2210247at2"/>
<evidence type="ECO:0000313" key="1">
    <source>
        <dbReference type="EMBL" id="RUT48270.1"/>
    </source>
</evidence>
<dbReference type="Proteomes" id="UP000279446">
    <property type="component" value="Unassembled WGS sequence"/>
</dbReference>
<reference evidence="1 2" key="1">
    <citation type="submission" date="2018-12" db="EMBL/GenBank/DDBJ databases">
        <authorList>
            <person name="Sun L."/>
            <person name="Chen Z."/>
        </authorList>
    </citation>
    <scope>NUCLEOTIDE SEQUENCE [LARGE SCALE GENOMIC DNA]</scope>
    <source>
        <strain evidence="1 2">DSM 15890</strain>
    </source>
</reference>
<keyword evidence="2" id="KW-1185">Reference proteome</keyword>
<dbReference type="EMBL" id="RZNY01000002">
    <property type="protein sequence ID" value="RUT48270.1"/>
    <property type="molecule type" value="Genomic_DNA"/>
</dbReference>
<organism evidence="1 2">
    <name type="scientific">Paenibacillus anaericanus</name>
    <dbReference type="NCBI Taxonomy" id="170367"/>
    <lineage>
        <taxon>Bacteria</taxon>
        <taxon>Bacillati</taxon>
        <taxon>Bacillota</taxon>
        <taxon>Bacilli</taxon>
        <taxon>Bacillales</taxon>
        <taxon>Paenibacillaceae</taxon>
        <taxon>Paenibacillus</taxon>
    </lineage>
</organism>
<sequence length="365" mass="41069">MMNNVIANRRLGNQRIIGSKLVNPEQVVKELVAMQAQDYMQAVWAIGLRTLSTTLADIEYAIAERKIVLTWALRGTIHFVPPADVKWLVQLSASRVLGLGKKRLVQLEVDDRTLARCREIIYGALKGHQQVTRTELLQLLEEDGITTTDQRGYAILWSLTYEGLICFGPKNGKQQTFVLLDEWVPKTRELSLEESIAELALRYFTAHGPATIQDFAWWAGITLTDARIGHEEVKRKLHSEYIDGSQYWMSQDATVQISEDSGVQLLPGFDEYILGYKDRGAVLAPEYAPLIVPGNNGVFQPTLVAGGEVIGTWKRTIKKKGVEVAVIPFEHLGEREETVIMAAERYAEFMGVPLSKLVFDERDQI</sequence>
<keyword evidence="1" id="KW-0238">DNA-binding</keyword>
<dbReference type="InterPro" id="IPR009351">
    <property type="entry name" value="AlkZ-like"/>
</dbReference>
<name>A0A3S1ELR7_9BACL</name>
<dbReference type="GO" id="GO:0003677">
    <property type="term" value="F:DNA binding"/>
    <property type="evidence" value="ECO:0007669"/>
    <property type="project" value="UniProtKB-KW"/>
</dbReference>
<comment type="caution">
    <text evidence="1">The sequence shown here is derived from an EMBL/GenBank/DDBJ whole genome shotgun (WGS) entry which is preliminary data.</text>
</comment>